<comment type="caution">
    <text evidence="2">The sequence shown here is derived from an EMBL/GenBank/DDBJ whole genome shotgun (WGS) entry which is preliminary data.</text>
</comment>
<gene>
    <name evidence="2" type="ORF">NA57DRAFT_76224</name>
</gene>
<accession>A0A9P4IFD2</accession>
<dbReference type="PANTHER" id="PTHR46411:SF2">
    <property type="entry name" value="AAA+ ATPASE DOMAIN-CONTAINING PROTEIN"/>
    <property type="match status" value="1"/>
</dbReference>
<dbReference type="GO" id="GO:0016887">
    <property type="term" value="F:ATP hydrolysis activity"/>
    <property type="evidence" value="ECO:0007669"/>
    <property type="project" value="InterPro"/>
</dbReference>
<dbReference type="AlphaFoldDB" id="A0A9P4IFD2"/>
<dbReference type="SMART" id="SM00382">
    <property type="entry name" value="AAA"/>
    <property type="match status" value="1"/>
</dbReference>
<dbReference type="Proteomes" id="UP000799772">
    <property type="component" value="Unassembled WGS sequence"/>
</dbReference>
<dbReference type="EMBL" id="ML978126">
    <property type="protein sequence ID" value="KAF2098988.1"/>
    <property type="molecule type" value="Genomic_DNA"/>
</dbReference>
<evidence type="ECO:0000313" key="3">
    <source>
        <dbReference type="Proteomes" id="UP000799772"/>
    </source>
</evidence>
<dbReference type="InterPro" id="IPR027417">
    <property type="entry name" value="P-loop_NTPase"/>
</dbReference>
<dbReference type="OrthoDB" id="10042665at2759"/>
<dbReference type="InterPro" id="IPR003593">
    <property type="entry name" value="AAA+_ATPase"/>
</dbReference>
<dbReference type="SUPFAM" id="SSF52540">
    <property type="entry name" value="P-loop containing nucleoside triphosphate hydrolases"/>
    <property type="match status" value="1"/>
</dbReference>
<name>A0A9P4IFD2_9PEZI</name>
<reference evidence="2" key="1">
    <citation type="journal article" date="2020" name="Stud. Mycol.">
        <title>101 Dothideomycetes genomes: a test case for predicting lifestyles and emergence of pathogens.</title>
        <authorList>
            <person name="Haridas S."/>
            <person name="Albert R."/>
            <person name="Binder M."/>
            <person name="Bloem J."/>
            <person name="Labutti K."/>
            <person name="Salamov A."/>
            <person name="Andreopoulos B."/>
            <person name="Baker S."/>
            <person name="Barry K."/>
            <person name="Bills G."/>
            <person name="Bluhm B."/>
            <person name="Cannon C."/>
            <person name="Castanera R."/>
            <person name="Culley D."/>
            <person name="Daum C."/>
            <person name="Ezra D."/>
            <person name="Gonzalez J."/>
            <person name="Henrissat B."/>
            <person name="Kuo A."/>
            <person name="Liang C."/>
            <person name="Lipzen A."/>
            <person name="Lutzoni F."/>
            <person name="Magnuson J."/>
            <person name="Mondo S."/>
            <person name="Nolan M."/>
            <person name="Ohm R."/>
            <person name="Pangilinan J."/>
            <person name="Park H.-J."/>
            <person name="Ramirez L."/>
            <person name="Alfaro M."/>
            <person name="Sun H."/>
            <person name="Tritt A."/>
            <person name="Yoshinaga Y."/>
            <person name="Zwiers L.-H."/>
            <person name="Turgeon B."/>
            <person name="Goodwin S."/>
            <person name="Spatafora J."/>
            <person name="Crous P."/>
            <person name="Grigoriev I."/>
        </authorList>
    </citation>
    <scope>NUCLEOTIDE SEQUENCE</scope>
    <source>
        <strain evidence="2">CBS 133067</strain>
    </source>
</reference>
<dbReference type="Pfam" id="PF00004">
    <property type="entry name" value="AAA"/>
    <property type="match status" value="1"/>
</dbReference>
<feature type="domain" description="AAA+ ATPase" evidence="1">
    <location>
        <begin position="481"/>
        <end position="609"/>
    </location>
</feature>
<dbReference type="Gene3D" id="3.40.50.300">
    <property type="entry name" value="P-loop containing nucleotide triphosphate hydrolases"/>
    <property type="match status" value="1"/>
</dbReference>
<dbReference type="InterPro" id="IPR054289">
    <property type="entry name" value="DUF7025"/>
</dbReference>
<protein>
    <submittedName>
        <fullName evidence="2">P-loop containing nucleoside triphosphate hydrolase protein</fullName>
    </submittedName>
</protein>
<organism evidence="2 3">
    <name type="scientific">Rhizodiscina lignyota</name>
    <dbReference type="NCBI Taxonomy" id="1504668"/>
    <lineage>
        <taxon>Eukaryota</taxon>
        <taxon>Fungi</taxon>
        <taxon>Dikarya</taxon>
        <taxon>Ascomycota</taxon>
        <taxon>Pezizomycotina</taxon>
        <taxon>Dothideomycetes</taxon>
        <taxon>Pleosporomycetidae</taxon>
        <taxon>Aulographales</taxon>
        <taxon>Rhizodiscinaceae</taxon>
        <taxon>Rhizodiscina</taxon>
    </lineage>
</organism>
<keyword evidence="2" id="KW-0378">Hydrolase</keyword>
<evidence type="ECO:0000259" key="1">
    <source>
        <dbReference type="SMART" id="SM00382"/>
    </source>
</evidence>
<evidence type="ECO:0000313" key="2">
    <source>
        <dbReference type="EMBL" id="KAF2098988.1"/>
    </source>
</evidence>
<dbReference type="CDD" id="cd19481">
    <property type="entry name" value="RecA-like_protease"/>
    <property type="match status" value="1"/>
</dbReference>
<dbReference type="InterPro" id="IPR003959">
    <property type="entry name" value="ATPase_AAA_core"/>
</dbReference>
<keyword evidence="3" id="KW-1185">Reference proteome</keyword>
<dbReference type="Pfam" id="PF22942">
    <property type="entry name" value="DUF7025"/>
    <property type="match status" value="1"/>
</dbReference>
<dbReference type="PANTHER" id="PTHR46411">
    <property type="entry name" value="FAMILY ATPASE, PUTATIVE-RELATED"/>
    <property type="match status" value="1"/>
</dbReference>
<sequence>MTVEEYRSFKSHLNSPEEDTVAIIPKWIAITERQRSRGNPPDITESFSSYTGYDKDKFFSNYAMVHRKCLKRKGDHEKTDVEIQCRTIQAVVRKIIGIYSYPGILADPIVFSEPCYPLFQFRDELSEYAESKSNPLHERQHLAPLMDFMKNSESFKELQDVQEQQVSKGLISFKHTRLLFRPGDIIIGYDRDVRQCWLVQYTASIDDKDKEKDESSDESSDDDEKKAKKSKKHIEIYALNWDFDGEKFGPCYARLKLRSFSGLRAIRKLKYFPVKYLPDNEKEDVISELIARGRRWCELVGVSHWNYKGIAKMVKQRDYSHRIDMVQAHATGEVVLDPKMFMEVYPRFKIELEEFFPDGDNDLDTQENGIIHCEKSNPCPSSHREFVSGKIRNWIEPEDKFVADELQALLSPGVTPGWSLSSKFWGYFRVDSANLQAIEWKDDPTQDLHIDPKHRRLIRALIKQHNSEQEPMKDVVAGKGSGLIILLNGTPGCGKTLTAELFAKQERRPLYSVSANDLGDWPYQFESKLQRIFKAAQLWKAILLIDEADMFLGKRSSSSDYSSRVLTSLFLRRLEYFQGIMFLTTNRFIDFDEAFASRVQLILQYPALGPDHRAKIWEEHVKNARISPDWNLAEKCREFGQRYELNGRDIRNLAQVSINICQQEGQPLSEDMIEEIFELRYRRKGDIRRFMNPAKA</sequence>
<proteinExistence type="predicted"/>
<dbReference type="GO" id="GO:0005524">
    <property type="term" value="F:ATP binding"/>
    <property type="evidence" value="ECO:0007669"/>
    <property type="project" value="InterPro"/>
</dbReference>